<dbReference type="Proteomes" id="UP000306192">
    <property type="component" value="Unassembled WGS sequence"/>
</dbReference>
<organism evidence="2 3">
    <name type="scientific">Subtercola vilae</name>
    <dbReference type="NCBI Taxonomy" id="2056433"/>
    <lineage>
        <taxon>Bacteria</taxon>
        <taxon>Bacillati</taxon>
        <taxon>Actinomycetota</taxon>
        <taxon>Actinomycetes</taxon>
        <taxon>Micrococcales</taxon>
        <taxon>Microbacteriaceae</taxon>
        <taxon>Subtercola</taxon>
    </lineage>
</organism>
<dbReference type="RefSeq" id="WP_136642982.1">
    <property type="nucleotide sequence ID" value="NZ_QYRT01000033.1"/>
</dbReference>
<feature type="compositionally biased region" description="Polar residues" evidence="1">
    <location>
        <begin position="1"/>
        <end position="11"/>
    </location>
</feature>
<reference evidence="2 3" key="1">
    <citation type="journal article" date="2019" name="Microorganisms">
        <title>Systematic Affiliation and Genome Analysis of Subtercola vilae DB165(T) with Particular Emphasis on Cold Adaptation of an Isolate from a High-Altitude Cold Volcano Lake.</title>
        <authorList>
            <person name="Villalobos A.S."/>
            <person name="Wiese J."/>
            <person name="Imhoff J.F."/>
            <person name="Dorador C."/>
            <person name="Keller A."/>
            <person name="Hentschel U."/>
        </authorList>
    </citation>
    <scope>NUCLEOTIDE SEQUENCE [LARGE SCALE GENOMIC DNA]</scope>
    <source>
        <strain evidence="2 3">DB165</strain>
    </source>
</reference>
<proteinExistence type="predicted"/>
<evidence type="ECO:0000256" key="1">
    <source>
        <dbReference type="SAM" id="MobiDB-lite"/>
    </source>
</evidence>
<evidence type="ECO:0000313" key="2">
    <source>
        <dbReference type="EMBL" id="TIH33660.1"/>
    </source>
</evidence>
<evidence type="ECO:0000313" key="3">
    <source>
        <dbReference type="Proteomes" id="UP000306192"/>
    </source>
</evidence>
<keyword evidence="3" id="KW-1185">Reference proteome</keyword>
<dbReference type="OrthoDB" id="5117255at2"/>
<accession>A0A4T2BQZ7</accession>
<protein>
    <submittedName>
        <fullName evidence="2">Uncharacterized protein</fullName>
    </submittedName>
</protein>
<feature type="region of interest" description="Disordered" evidence="1">
    <location>
        <begin position="1"/>
        <end position="41"/>
    </location>
</feature>
<name>A0A4T2BQZ7_9MICO</name>
<dbReference type="EMBL" id="QYRT01000033">
    <property type="protein sequence ID" value="TIH33660.1"/>
    <property type="molecule type" value="Genomic_DNA"/>
</dbReference>
<dbReference type="AlphaFoldDB" id="A0A4T2BQZ7"/>
<comment type="caution">
    <text evidence="2">The sequence shown here is derived from an EMBL/GenBank/DDBJ whole genome shotgun (WGS) entry which is preliminary data.</text>
</comment>
<sequence>MSTTTSESYTAKLTDGPLEGKTIRTGFTNGGEPQPRITIPTDSPAKQYLYIRGNGFEYGSDDASSSNGSSPARPARPTAVEYRFVQAIFE</sequence>
<gene>
    <name evidence="2" type="ORF">D4765_14350</name>
</gene>